<dbReference type="AlphaFoldDB" id="A0AAU9DYU0"/>
<gene>
    <name evidence="1" type="ORF">HLVA_11840</name>
</gene>
<accession>A0AAU9DYU0</accession>
<sequence length="66" mass="8094">MQKRVIELKKEDFEEVVENFKNWLLSQKFKIRGEEKVENGILLKIKTKLWTMVSYRVNVEFYKVEL</sequence>
<dbReference type="Proteomes" id="UP001321582">
    <property type="component" value="Chromosome"/>
</dbReference>
<evidence type="ECO:0000313" key="2">
    <source>
        <dbReference type="Proteomes" id="UP001321582"/>
    </source>
</evidence>
<evidence type="ECO:0000313" key="1">
    <source>
        <dbReference type="EMBL" id="BDU50615.1"/>
    </source>
</evidence>
<dbReference type="EMBL" id="AP027059">
    <property type="protein sequence ID" value="BDU50615.1"/>
    <property type="molecule type" value="Genomic_DNA"/>
</dbReference>
<organism evidence="1 2">
    <name type="scientific">Haliovirga abyssi</name>
    <dbReference type="NCBI Taxonomy" id="2996794"/>
    <lineage>
        <taxon>Bacteria</taxon>
        <taxon>Fusobacteriati</taxon>
        <taxon>Fusobacteriota</taxon>
        <taxon>Fusobacteriia</taxon>
        <taxon>Fusobacteriales</taxon>
        <taxon>Haliovirgaceae</taxon>
        <taxon>Haliovirga</taxon>
    </lineage>
</organism>
<dbReference type="KEGG" id="haby:HLVA_11840"/>
<name>A0AAU9DYU0_9FUSO</name>
<dbReference type="RefSeq" id="WP_307903479.1">
    <property type="nucleotide sequence ID" value="NZ_AP027059.1"/>
</dbReference>
<protein>
    <submittedName>
        <fullName evidence="1">Uncharacterized protein</fullName>
    </submittedName>
</protein>
<reference evidence="1 2" key="1">
    <citation type="submission" date="2022-11" db="EMBL/GenBank/DDBJ databases">
        <title>Haliovirga abyssi gen. nov., sp. nov., a mesophilic fermentative bacterium isolated from the Iheya North hydrothermal field and the proposal of Haliovirgaceae fam. nov.</title>
        <authorList>
            <person name="Miyazaki U."/>
            <person name="Tame A."/>
            <person name="Miyazaki J."/>
            <person name="Takai K."/>
            <person name="Sawayama S."/>
            <person name="Kitajima M."/>
            <person name="Okamoto A."/>
            <person name="Nakagawa S."/>
        </authorList>
    </citation>
    <scope>NUCLEOTIDE SEQUENCE [LARGE SCALE GENOMIC DNA]</scope>
    <source>
        <strain evidence="1 2">IC12</strain>
    </source>
</reference>
<proteinExistence type="predicted"/>
<keyword evidence="2" id="KW-1185">Reference proteome</keyword>